<proteinExistence type="predicted"/>
<feature type="region of interest" description="Disordered" evidence="1">
    <location>
        <begin position="70"/>
        <end position="130"/>
    </location>
</feature>
<evidence type="ECO:0000313" key="3">
    <source>
        <dbReference type="Proteomes" id="UP001189429"/>
    </source>
</evidence>
<dbReference type="EMBL" id="CAUYUJ010008083">
    <property type="protein sequence ID" value="CAK0822827.1"/>
    <property type="molecule type" value="Genomic_DNA"/>
</dbReference>
<organism evidence="2 3">
    <name type="scientific">Prorocentrum cordatum</name>
    <dbReference type="NCBI Taxonomy" id="2364126"/>
    <lineage>
        <taxon>Eukaryota</taxon>
        <taxon>Sar</taxon>
        <taxon>Alveolata</taxon>
        <taxon>Dinophyceae</taxon>
        <taxon>Prorocentrales</taxon>
        <taxon>Prorocentraceae</taxon>
        <taxon>Prorocentrum</taxon>
    </lineage>
</organism>
<sequence length="130" mass="14105">MGEAGRGEGKDRREGGNITTSPCRTRRGALSPSNALAKAPPQQKKKKNGVLPLSTTKWLESTVACINPLQHQTGYDDPDTQPNNLAEHWTNVWPRGRIQKAEGGGDSTQASSRKTRRSSQEENTKPGARG</sequence>
<feature type="compositionally biased region" description="Basic and acidic residues" evidence="1">
    <location>
        <begin position="1"/>
        <end position="15"/>
    </location>
</feature>
<dbReference type="Proteomes" id="UP001189429">
    <property type="component" value="Unassembled WGS sequence"/>
</dbReference>
<evidence type="ECO:0000313" key="2">
    <source>
        <dbReference type="EMBL" id="CAK0822827.1"/>
    </source>
</evidence>
<keyword evidence="3" id="KW-1185">Reference proteome</keyword>
<evidence type="ECO:0000256" key="1">
    <source>
        <dbReference type="SAM" id="MobiDB-lite"/>
    </source>
</evidence>
<name>A0ABN9RUP6_9DINO</name>
<protein>
    <submittedName>
        <fullName evidence="2">Uncharacterized protein</fullName>
    </submittedName>
</protein>
<gene>
    <name evidence="2" type="ORF">PCOR1329_LOCUS23738</name>
</gene>
<feature type="region of interest" description="Disordered" evidence="1">
    <location>
        <begin position="1"/>
        <end position="52"/>
    </location>
</feature>
<reference evidence="2" key="1">
    <citation type="submission" date="2023-10" db="EMBL/GenBank/DDBJ databases">
        <authorList>
            <person name="Chen Y."/>
            <person name="Shah S."/>
            <person name="Dougan E. K."/>
            <person name="Thang M."/>
            <person name="Chan C."/>
        </authorList>
    </citation>
    <scope>NUCLEOTIDE SEQUENCE [LARGE SCALE GENOMIC DNA]</scope>
</reference>
<accession>A0ABN9RUP6</accession>
<comment type="caution">
    <text evidence="2">The sequence shown here is derived from an EMBL/GenBank/DDBJ whole genome shotgun (WGS) entry which is preliminary data.</text>
</comment>